<dbReference type="PROSITE" id="PS50109">
    <property type="entry name" value="HIS_KIN"/>
    <property type="match status" value="1"/>
</dbReference>
<dbReference type="PROSITE" id="PS50885">
    <property type="entry name" value="HAMP"/>
    <property type="match status" value="1"/>
</dbReference>
<reference evidence="14 15" key="1">
    <citation type="submission" date="2020-08" db="EMBL/GenBank/DDBJ databases">
        <title>Sequencing the genomes of 1000 actinobacteria strains.</title>
        <authorList>
            <person name="Klenk H.-P."/>
        </authorList>
    </citation>
    <scope>NUCLEOTIDE SEQUENCE [LARGE SCALE GENOMIC DNA]</scope>
    <source>
        <strain evidence="14 15">DSM 45362</strain>
    </source>
</reference>
<evidence type="ECO:0000256" key="7">
    <source>
        <dbReference type="ARBA" id="ARBA00022777"/>
    </source>
</evidence>
<dbReference type="Gene3D" id="1.10.287.130">
    <property type="match status" value="1"/>
</dbReference>
<dbReference type="Proteomes" id="UP000587527">
    <property type="component" value="Unassembled WGS sequence"/>
</dbReference>
<evidence type="ECO:0000313" key="15">
    <source>
        <dbReference type="Proteomes" id="UP000587527"/>
    </source>
</evidence>
<feature type="domain" description="Histidine kinase" evidence="12">
    <location>
        <begin position="249"/>
        <end position="460"/>
    </location>
</feature>
<keyword evidence="9" id="KW-0902">Two-component regulatory system</keyword>
<dbReference type="InterPro" id="IPR003661">
    <property type="entry name" value="HisK_dim/P_dom"/>
</dbReference>
<evidence type="ECO:0000256" key="4">
    <source>
        <dbReference type="ARBA" id="ARBA00022553"/>
    </source>
</evidence>
<gene>
    <name evidence="14" type="ORF">F4553_007391</name>
</gene>
<evidence type="ECO:0000256" key="2">
    <source>
        <dbReference type="ARBA" id="ARBA00004236"/>
    </source>
</evidence>
<dbReference type="CDD" id="cd00082">
    <property type="entry name" value="HisKA"/>
    <property type="match status" value="1"/>
</dbReference>
<evidence type="ECO:0000259" key="12">
    <source>
        <dbReference type="PROSITE" id="PS50109"/>
    </source>
</evidence>
<dbReference type="InterPro" id="IPR003660">
    <property type="entry name" value="HAMP_dom"/>
</dbReference>
<dbReference type="Pfam" id="PF00672">
    <property type="entry name" value="HAMP"/>
    <property type="match status" value="1"/>
</dbReference>
<dbReference type="GO" id="GO:0005886">
    <property type="term" value="C:plasma membrane"/>
    <property type="evidence" value="ECO:0007669"/>
    <property type="project" value="UniProtKB-SubCell"/>
</dbReference>
<evidence type="ECO:0000256" key="10">
    <source>
        <dbReference type="ARBA" id="ARBA00023136"/>
    </source>
</evidence>
<dbReference type="PRINTS" id="PR00344">
    <property type="entry name" value="BCTRLSENSOR"/>
</dbReference>
<dbReference type="EC" id="2.7.13.3" evidence="3"/>
<dbReference type="InterPro" id="IPR050428">
    <property type="entry name" value="TCS_sensor_his_kinase"/>
</dbReference>
<evidence type="ECO:0000256" key="3">
    <source>
        <dbReference type="ARBA" id="ARBA00012438"/>
    </source>
</evidence>
<dbReference type="SUPFAM" id="SSF47384">
    <property type="entry name" value="Homodimeric domain of signal transducing histidine kinase"/>
    <property type="match status" value="1"/>
</dbReference>
<feature type="transmembrane region" description="Helical" evidence="11">
    <location>
        <begin position="156"/>
        <end position="179"/>
    </location>
</feature>
<protein>
    <recommendedName>
        <fullName evidence="3">histidine kinase</fullName>
        <ecNumber evidence="3">2.7.13.3</ecNumber>
    </recommendedName>
</protein>
<dbReference type="Pfam" id="PF02518">
    <property type="entry name" value="HATPase_c"/>
    <property type="match status" value="1"/>
</dbReference>
<keyword evidence="6 11" id="KW-0812">Transmembrane</keyword>
<comment type="subcellular location">
    <subcellularLocation>
        <location evidence="2">Cell membrane</location>
    </subcellularLocation>
</comment>
<name>A0A841BXS9_9ACTN</name>
<dbReference type="PANTHER" id="PTHR45436:SF5">
    <property type="entry name" value="SENSOR HISTIDINE KINASE TRCS"/>
    <property type="match status" value="1"/>
</dbReference>
<keyword evidence="5" id="KW-0808">Transferase</keyword>
<evidence type="ECO:0000259" key="13">
    <source>
        <dbReference type="PROSITE" id="PS50885"/>
    </source>
</evidence>
<dbReference type="Pfam" id="PF00512">
    <property type="entry name" value="HisKA"/>
    <property type="match status" value="1"/>
</dbReference>
<dbReference type="InterPro" id="IPR005467">
    <property type="entry name" value="His_kinase_dom"/>
</dbReference>
<accession>A0A841BXS9</accession>
<dbReference type="InterPro" id="IPR036097">
    <property type="entry name" value="HisK_dim/P_sf"/>
</dbReference>
<keyword evidence="10 11" id="KW-0472">Membrane</keyword>
<keyword evidence="8 11" id="KW-1133">Transmembrane helix</keyword>
<dbReference type="SMART" id="SM00304">
    <property type="entry name" value="HAMP"/>
    <property type="match status" value="1"/>
</dbReference>
<evidence type="ECO:0000313" key="14">
    <source>
        <dbReference type="EMBL" id="MBB5873957.1"/>
    </source>
</evidence>
<evidence type="ECO:0000256" key="8">
    <source>
        <dbReference type="ARBA" id="ARBA00022989"/>
    </source>
</evidence>
<dbReference type="InterPro" id="IPR003594">
    <property type="entry name" value="HATPase_dom"/>
</dbReference>
<dbReference type="CDD" id="cd00075">
    <property type="entry name" value="HATPase"/>
    <property type="match status" value="1"/>
</dbReference>
<evidence type="ECO:0000256" key="9">
    <source>
        <dbReference type="ARBA" id="ARBA00023012"/>
    </source>
</evidence>
<comment type="catalytic activity">
    <reaction evidence="1">
        <text>ATP + protein L-histidine = ADP + protein N-phospho-L-histidine.</text>
        <dbReference type="EC" id="2.7.13.3"/>
    </reaction>
</comment>
<evidence type="ECO:0000256" key="1">
    <source>
        <dbReference type="ARBA" id="ARBA00000085"/>
    </source>
</evidence>
<dbReference type="SUPFAM" id="SSF55874">
    <property type="entry name" value="ATPase domain of HSP90 chaperone/DNA topoisomerase II/histidine kinase"/>
    <property type="match status" value="1"/>
</dbReference>
<dbReference type="SUPFAM" id="SSF158472">
    <property type="entry name" value="HAMP domain-like"/>
    <property type="match status" value="1"/>
</dbReference>
<feature type="transmembrane region" description="Helical" evidence="11">
    <location>
        <begin position="7"/>
        <end position="31"/>
    </location>
</feature>
<dbReference type="EMBL" id="JACHMN010000003">
    <property type="protein sequence ID" value="MBB5873957.1"/>
    <property type="molecule type" value="Genomic_DNA"/>
</dbReference>
<keyword evidence="7 14" id="KW-0418">Kinase</keyword>
<proteinExistence type="predicted"/>
<dbReference type="Gene3D" id="6.10.340.10">
    <property type="match status" value="1"/>
</dbReference>
<dbReference type="CDD" id="cd06225">
    <property type="entry name" value="HAMP"/>
    <property type="match status" value="1"/>
</dbReference>
<comment type="caution">
    <text evidence="14">The sequence shown here is derived from an EMBL/GenBank/DDBJ whole genome shotgun (WGS) entry which is preliminary data.</text>
</comment>
<dbReference type="GO" id="GO:0000155">
    <property type="term" value="F:phosphorelay sensor kinase activity"/>
    <property type="evidence" value="ECO:0007669"/>
    <property type="project" value="InterPro"/>
</dbReference>
<organism evidence="14 15">
    <name type="scientific">Allocatelliglobosispora scoriae</name>
    <dbReference type="NCBI Taxonomy" id="643052"/>
    <lineage>
        <taxon>Bacteria</taxon>
        <taxon>Bacillati</taxon>
        <taxon>Actinomycetota</taxon>
        <taxon>Actinomycetes</taxon>
        <taxon>Micromonosporales</taxon>
        <taxon>Micromonosporaceae</taxon>
        <taxon>Allocatelliglobosispora</taxon>
    </lineage>
</organism>
<dbReference type="InterPro" id="IPR004358">
    <property type="entry name" value="Sig_transdc_His_kin-like_C"/>
</dbReference>
<dbReference type="PANTHER" id="PTHR45436">
    <property type="entry name" value="SENSOR HISTIDINE KINASE YKOH"/>
    <property type="match status" value="1"/>
</dbReference>
<dbReference type="SMART" id="SM00387">
    <property type="entry name" value="HATPase_c"/>
    <property type="match status" value="1"/>
</dbReference>
<evidence type="ECO:0000256" key="6">
    <source>
        <dbReference type="ARBA" id="ARBA00022692"/>
    </source>
</evidence>
<evidence type="ECO:0000256" key="5">
    <source>
        <dbReference type="ARBA" id="ARBA00022679"/>
    </source>
</evidence>
<keyword evidence="15" id="KW-1185">Reference proteome</keyword>
<sequence>MSIRARVTWYGIGVVSLVLLVVSGLFGGLLAGSVPLGQDEELRDRATVALASLRTATEISAQPSLTPVDAGTSKDIVVMVLDEGGAVLTTTGFVDGAPLGVPAELLARADRDGSVTATVAELRIHVRPWQHPGLGRRGYVVTAQAGQRRISDQVGVLTIIVISDLVALVAAAMAIWLAAGRALRPLRQFGATADEVGRSADLSRRLPAVRHRDDLGRLTGSFNAMMDRLQEAYVRLAAALAAQQRFTADASHELRTPLTTIRSNAGFLLAHPDAAPADREAALADIDSESTRMAGLVDDLLTLARADGGQPVDLAALDLAELVRDVAGQAGRAHPDRLFFPSGEPAPVHGDAESLRRLLWILIRNAVAHTGDGGRIWIAVATTPGRVVLHVSDNGTGIPAGLEERVFDRFVRADPGRRSDGSGLGLAIARSTVHLHGGRIRAAANSLGGAVITIELPAGSLSSDS</sequence>
<dbReference type="FunFam" id="1.10.287.130:FF:000001">
    <property type="entry name" value="Two-component sensor histidine kinase"/>
    <property type="match status" value="1"/>
</dbReference>
<feature type="domain" description="HAMP" evidence="13">
    <location>
        <begin position="180"/>
        <end position="234"/>
    </location>
</feature>
<dbReference type="SMART" id="SM00388">
    <property type="entry name" value="HisKA"/>
    <property type="match status" value="1"/>
</dbReference>
<dbReference type="InterPro" id="IPR036890">
    <property type="entry name" value="HATPase_C_sf"/>
</dbReference>
<dbReference type="Gene3D" id="3.30.565.10">
    <property type="entry name" value="Histidine kinase-like ATPase, C-terminal domain"/>
    <property type="match status" value="1"/>
</dbReference>
<evidence type="ECO:0000256" key="11">
    <source>
        <dbReference type="SAM" id="Phobius"/>
    </source>
</evidence>
<keyword evidence="4" id="KW-0597">Phosphoprotein</keyword>
<dbReference type="AlphaFoldDB" id="A0A841BXS9"/>
<dbReference type="RefSeq" id="WP_184845663.1">
    <property type="nucleotide sequence ID" value="NZ_JACHMN010000003.1"/>
</dbReference>